<dbReference type="Gene3D" id="1.20.5.1930">
    <property type="match status" value="1"/>
</dbReference>
<dbReference type="PANTHER" id="PTHR24421:SF10">
    <property type="entry name" value="NITRATE_NITRITE SENSOR PROTEIN NARQ"/>
    <property type="match status" value="1"/>
</dbReference>
<dbReference type="PANTHER" id="PTHR24421">
    <property type="entry name" value="NITRATE/NITRITE SENSOR PROTEIN NARX-RELATED"/>
    <property type="match status" value="1"/>
</dbReference>
<feature type="region of interest" description="Disordered" evidence="10">
    <location>
        <begin position="390"/>
        <end position="427"/>
    </location>
</feature>
<keyword evidence="6 15" id="KW-0418">Kinase</keyword>
<dbReference type="InterPro" id="IPR003594">
    <property type="entry name" value="HATPase_dom"/>
</dbReference>
<keyword evidence="8" id="KW-0902">Two-component regulatory system</keyword>
<proteinExistence type="predicted"/>
<organism evidence="15 16">
    <name type="scientific">Nonomuraea fuscirosea</name>
    <dbReference type="NCBI Taxonomy" id="1291556"/>
    <lineage>
        <taxon>Bacteria</taxon>
        <taxon>Bacillati</taxon>
        <taxon>Actinomycetota</taxon>
        <taxon>Actinomycetes</taxon>
        <taxon>Streptosporangiales</taxon>
        <taxon>Streptosporangiaceae</taxon>
        <taxon>Nonomuraea</taxon>
    </lineage>
</organism>
<dbReference type="GO" id="GO:0005524">
    <property type="term" value="F:ATP binding"/>
    <property type="evidence" value="ECO:0007669"/>
    <property type="project" value="UniProtKB-KW"/>
</dbReference>
<evidence type="ECO:0000256" key="4">
    <source>
        <dbReference type="ARBA" id="ARBA00022679"/>
    </source>
</evidence>
<evidence type="ECO:0000259" key="12">
    <source>
        <dbReference type="Pfam" id="PF02518"/>
    </source>
</evidence>
<evidence type="ECO:0000256" key="10">
    <source>
        <dbReference type="SAM" id="MobiDB-lite"/>
    </source>
</evidence>
<keyword evidence="4" id="KW-0808">Transferase</keyword>
<keyword evidence="5" id="KW-0547">Nucleotide-binding</keyword>
<name>A0A2T0N524_9ACTN</name>
<evidence type="ECO:0000256" key="3">
    <source>
        <dbReference type="ARBA" id="ARBA00022553"/>
    </source>
</evidence>
<keyword evidence="9" id="KW-0175">Coiled coil</keyword>
<keyword evidence="11" id="KW-0472">Membrane</keyword>
<keyword evidence="7" id="KW-0067">ATP-binding</keyword>
<feature type="domain" description="DUF7134" evidence="14">
    <location>
        <begin position="11"/>
        <end position="151"/>
    </location>
</feature>
<dbReference type="EC" id="2.7.13.3" evidence="2"/>
<evidence type="ECO:0000256" key="6">
    <source>
        <dbReference type="ARBA" id="ARBA00022777"/>
    </source>
</evidence>
<feature type="compositionally biased region" description="Gly residues" evidence="10">
    <location>
        <begin position="418"/>
        <end position="427"/>
    </location>
</feature>
<reference evidence="15 16" key="1">
    <citation type="submission" date="2018-03" db="EMBL/GenBank/DDBJ databases">
        <title>Genomic Encyclopedia of Type Strains, Phase III (KMG-III): the genomes of soil and plant-associated and newly described type strains.</title>
        <authorList>
            <person name="Whitman W."/>
        </authorList>
    </citation>
    <scope>NUCLEOTIDE SEQUENCE [LARGE SCALE GENOMIC DNA]</scope>
    <source>
        <strain evidence="15 16">CGMCC 4.7104</strain>
    </source>
</reference>
<sequence>MASVRSVGRGKVDAVVAVALASGVVAGSLVTADAAGRRPLDLLGGALLVAACAPLARRRARPVPVALAAAGACAAYYALMYPGIFAAAPVLLAVYTVMSLGRRVAAVALAAGYVAAFYLTVAGARGDFAVHDGVLWQAGFLIAVLVIGHMVATHRAYLRETVAAHRRYLREAELRAAEAERTREEAALRRAGEERLWIAQELHDTLTHTISVINVQAGVAAHLADRDPARVVPALAAIKEAGQEAMRELRATLGVLRQAGGDEGEPGLDRLPRLADRAGAAGLRVSYEVRGRVRPVPAEVGRAAYRIAQEALTNVLRHAGAAGVGVLCRYDRDTLTLRVEDDGTAGGQATGGGMGLIGMRERAVAAGGRLTAGPRDGGGFLVEAVLPLTDATGPGVTGPDTTGPDAEGHATGARPGAEGRGGGAGAW</sequence>
<dbReference type="SUPFAM" id="SSF55874">
    <property type="entry name" value="ATPase domain of HSP90 chaperone/DNA topoisomerase II/histidine kinase"/>
    <property type="match status" value="1"/>
</dbReference>
<evidence type="ECO:0000256" key="1">
    <source>
        <dbReference type="ARBA" id="ARBA00000085"/>
    </source>
</evidence>
<feature type="domain" description="Histidine kinase/HSP90-like ATPase" evidence="12">
    <location>
        <begin position="302"/>
        <end position="389"/>
    </location>
</feature>
<feature type="transmembrane region" description="Helical" evidence="11">
    <location>
        <begin position="12"/>
        <end position="32"/>
    </location>
</feature>
<evidence type="ECO:0000256" key="8">
    <source>
        <dbReference type="ARBA" id="ARBA00023012"/>
    </source>
</evidence>
<evidence type="ECO:0000256" key="2">
    <source>
        <dbReference type="ARBA" id="ARBA00012438"/>
    </source>
</evidence>
<dbReference type="Pfam" id="PF23539">
    <property type="entry name" value="DUF7134"/>
    <property type="match status" value="1"/>
</dbReference>
<dbReference type="AlphaFoldDB" id="A0A2T0N524"/>
<dbReference type="Proteomes" id="UP000238312">
    <property type="component" value="Unassembled WGS sequence"/>
</dbReference>
<dbReference type="InterPro" id="IPR011712">
    <property type="entry name" value="Sig_transdc_His_kin_sub3_dim/P"/>
</dbReference>
<dbReference type="InterPro" id="IPR055558">
    <property type="entry name" value="DUF7134"/>
</dbReference>
<feature type="transmembrane region" description="Helical" evidence="11">
    <location>
        <begin position="76"/>
        <end position="97"/>
    </location>
</feature>
<keyword evidence="3" id="KW-0597">Phosphoprotein</keyword>
<comment type="caution">
    <text evidence="15">The sequence shown here is derived from an EMBL/GenBank/DDBJ whole genome shotgun (WGS) entry which is preliminary data.</text>
</comment>
<evidence type="ECO:0000256" key="5">
    <source>
        <dbReference type="ARBA" id="ARBA00022741"/>
    </source>
</evidence>
<dbReference type="EMBL" id="PVNG01000004">
    <property type="protein sequence ID" value="PRX67438.1"/>
    <property type="molecule type" value="Genomic_DNA"/>
</dbReference>
<feature type="transmembrane region" description="Helical" evidence="11">
    <location>
        <begin position="104"/>
        <end position="122"/>
    </location>
</feature>
<comment type="catalytic activity">
    <reaction evidence="1">
        <text>ATP + protein L-histidine = ADP + protein N-phospho-L-histidine.</text>
        <dbReference type="EC" id="2.7.13.3"/>
    </reaction>
</comment>
<accession>A0A2T0N524</accession>
<evidence type="ECO:0000259" key="13">
    <source>
        <dbReference type="Pfam" id="PF07730"/>
    </source>
</evidence>
<dbReference type="Pfam" id="PF07730">
    <property type="entry name" value="HisKA_3"/>
    <property type="match status" value="1"/>
</dbReference>
<evidence type="ECO:0000256" key="9">
    <source>
        <dbReference type="SAM" id="Coils"/>
    </source>
</evidence>
<evidence type="ECO:0000313" key="15">
    <source>
        <dbReference type="EMBL" id="PRX67438.1"/>
    </source>
</evidence>
<keyword evidence="16" id="KW-1185">Reference proteome</keyword>
<evidence type="ECO:0000256" key="11">
    <source>
        <dbReference type="SAM" id="Phobius"/>
    </source>
</evidence>
<dbReference type="Gene3D" id="3.30.565.10">
    <property type="entry name" value="Histidine kinase-like ATPase, C-terminal domain"/>
    <property type="match status" value="1"/>
</dbReference>
<feature type="compositionally biased region" description="Low complexity" evidence="10">
    <location>
        <begin position="390"/>
        <end position="416"/>
    </location>
</feature>
<feature type="coiled-coil region" evidence="9">
    <location>
        <begin position="162"/>
        <end position="194"/>
    </location>
</feature>
<keyword evidence="11" id="KW-0812">Transmembrane</keyword>
<evidence type="ECO:0000259" key="14">
    <source>
        <dbReference type="Pfam" id="PF23539"/>
    </source>
</evidence>
<gene>
    <name evidence="15" type="ORF">B0I32_104194</name>
</gene>
<dbReference type="GO" id="GO:0000155">
    <property type="term" value="F:phosphorelay sensor kinase activity"/>
    <property type="evidence" value="ECO:0007669"/>
    <property type="project" value="InterPro"/>
</dbReference>
<dbReference type="Pfam" id="PF02518">
    <property type="entry name" value="HATPase_c"/>
    <property type="match status" value="1"/>
</dbReference>
<dbReference type="GO" id="GO:0046983">
    <property type="term" value="F:protein dimerization activity"/>
    <property type="evidence" value="ECO:0007669"/>
    <property type="project" value="InterPro"/>
</dbReference>
<dbReference type="InterPro" id="IPR036890">
    <property type="entry name" value="HATPase_C_sf"/>
</dbReference>
<protein>
    <recommendedName>
        <fullName evidence="2">histidine kinase</fullName>
        <ecNumber evidence="2">2.7.13.3</ecNumber>
    </recommendedName>
</protein>
<evidence type="ECO:0000256" key="7">
    <source>
        <dbReference type="ARBA" id="ARBA00022840"/>
    </source>
</evidence>
<feature type="transmembrane region" description="Helical" evidence="11">
    <location>
        <begin position="134"/>
        <end position="152"/>
    </location>
</feature>
<dbReference type="CDD" id="cd16917">
    <property type="entry name" value="HATPase_UhpB-NarQ-NarX-like"/>
    <property type="match status" value="1"/>
</dbReference>
<evidence type="ECO:0000313" key="16">
    <source>
        <dbReference type="Proteomes" id="UP000238312"/>
    </source>
</evidence>
<feature type="domain" description="Signal transduction histidine kinase subgroup 3 dimerisation and phosphoacceptor" evidence="13">
    <location>
        <begin position="194"/>
        <end position="259"/>
    </location>
</feature>
<dbReference type="GO" id="GO:0016020">
    <property type="term" value="C:membrane"/>
    <property type="evidence" value="ECO:0007669"/>
    <property type="project" value="InterPro"/>
</dbReference>
<dbReference type="InterPro" id="IPR050482">
    <property type="entry name" value="Sensor_HK_TwoCompSys"/>
</dbReference>
<keyword evidence="11" id="KW-1133">Transmembrane helix</keyword>